<evidence type="ECO:0000256" key="4">
    <source>
        <dbReference type="SAM" id="SignalP"/>
    </source>
</evidence>
<feature type="domain" description="LysM" evidence="5">
    <location>
        <begin position="177"/>
        <end position="224"/>
    </location>
</feature>
<dbReference type="InterPro" id="IPR010618">
    <property type="entry name" value="RPF"/>
</dbReference>
<name>A0ABV3XAX2_9ACTN</name>
<dbReference type="CDD" id="cd00118">
    <property type="entry name" value="LysM"/>
    <property type="match status" value="1"/>
</dbReference>
<dbReference type="SUPFAM" id="SSF53955">
    <property type="entry name" value="Lysozyme-like"/>
    <property type="match status" value="1"/>
</dbReference>
<proteinExistence type="inferred from homology"/>
<feature type="region of interest" description="Disordered" evidence="3">
    <location>
        <begin position="121"/>
        <end position="178"/>
    </location>
</feature>
<dbReference type="InterPro" id="IPR052196">
    <property type="entry name" value="Bact_Kbp"/>
</dbReference>
<feature type="region of interest" description="Disordered" evidence="3">
    <location>
        <begin position="226"/>
        <end position="261"/>
    </location>
</feature>
<evidence type="ECO:0000313" key="7">
    <source>
        <dbReference type="Proteomes" id="UP001560045"/>
    </source>
</evidence>
<dbReference type="Pfam" id="PF01476">
    <property type="entry name" value="LysM"/>
    <property type="match status" value="1"/>
</dbReference>
<evidence type="ECO:0000256" key="3">
    <source>
        <dbReference type="SAM" id="MobiDB-lite"/>
    </source>
</evidence>
<dbReference type="Proteomes" id="UP001560045">
    <property type="component" value="Unassembled WGS sequence"/>
</dbReference>
<accession>A0ABV3XAX2</accession>
<feature type="signal peptide" evidence="4">
    <location>
        <begin position="1"/>
        <end position="40"/>
    </location>
</feature>
<dbReference type="InterPro" id="IPR018392">
    <property type="entry name" value="LysM"/>
</dbReference>
<keyword evidence="7" id="KW-1185">Reference proteome</keyword>
<feature type="chain" id="PRO_5046357782" evidence="4">
    <location>
        <begin position="41"/>
        <end position="391"/>
    </location>
</feature>
<evidence type="ECO:0000259" key="5">
    <source>
        <dbReference type="PROSITE" id="PS51782"/>
    </source>
</evidence>
<evidence type="ECO:0000256" key="1">
    <source>
        <dbReference type="ARBA" id="ARBA00010830"/>
    </source>
</evidence>
<dbReference type="Gene3D" id="1.10.530.10">
    <property type="match status" value="1"/>
</dbReference>
<feature type="compositionally biased region" description="Basic and acidic residues" evidence="3">
    <location>
        <begin position="158"/>
        <end position="171"/>
    </location>
</feature>
<reference evidence="6 7" key="1">
    <citation type="submission" date="2024-06" db="EMBL/GenBank/DDBJ databases">
        <title>Draft genome sequence of Geodermatophilus badlandi, a novel member of the Geodermatophilaceae isolated from badland sedimentary rocks in the Red desert, Wyoming, USA.</title>
        <authorList>
            <person name="Ben Tekaya S."/>
            <person name="Nouioui I."/>
            <person name="Flores G.M."/>
            <person name="Shaal M.N."/>
            <person name="Bredoire F."/>
            <person name="Basile F."/>
            <person name="Van Diepen L."/>
            <person name="Ward N.L."/>
        </authorList>
    </citation>
    <scope>NUCLEOTIDE SEQUENCE [LARGE SCALE GENOMIC DNA]</scope>
    <source>
        <strain evidence="6 7">WL48A</strain>
    </source>
</reference>
<sequence>MAKHRAPRYVRTKKVLAKAPVAAGATAVGLGVLGSPAAAAAPTHDWTGVAQCESGGNWSINTGNGYYGGLQFSQATWAGYGGTELAPRADLATPAQQVAIAENVLAGQGIGAWPTCGARLTEGTTPAAAGTSAPAPAAEQPAAAEQPVAAPATGQDDAGDRGDRDRADTYGRHAAGGDYTVERGDTLREIAAAHSESWRELYQRNVDVIGSNPNSLTPGLVLTTSGAEQAAPAQPAPAAPAEAAPAATTTTAGTSAPSTTSAPVVQTAAAAVARITNSAGSVQPQVQAAADAVVAAVPGAGSITLGGTRASAVDPKGHPSGLALDYMVLTDAALGDAIVQYHIDHWDELGVDYVIWEQQILSSPTGSWKQMEDRGSVTANHFDHVHVNYAA</sequence>
<keyword evidence="2" id="KW-0378">Hydrolase</keyword>
<feature type="compositionally biased region" description="Low complexity" evidence="3">
    <location>
        <begin position="239"/>
        <end position="261"/>
    </location>
</feature>
<dbReference type="PROSITE" id="PS51782">
    <property type="entry name" value="LYSM"/>
    <property type="match status" value="1"/>
</dbReference>
<comment type="caution">
    <text evidence="6">The sequence shown here is derived from an EMBL/GenBank/DDBJ whole genome shotgun (WGS) entry which is preliminary data.</text>
</comment>
<dbReference type="InterPro" id="IPR058593">
    <property type="entry name" value="ARB_07466-like_C"/>
</dbReference>
<dbReference type="Gene3D" id="3.10.350.10">
    <property type="entry name" value="LysM domain"/>
    <property type="match status" value="1"/>
</dbReference>
<protein>
    <submittedName>
        <fullName evidence="6">Transglycosylase family protein</fullName>
    </submittedName>
</protein>
<organism evidence="6 7">
    <name type="scientific">Geodermatophilus maliterrae</name>
    <dbReference type="NCBI Taxonomy" id="3162531"/>
    <lineage>
        <taxon>Bacteria</taxon>
        <taxon>Bacillati</taxon>
        <taxon>Actinomycetota</taxon>
        <taxon>Actinomycetes</taxon>
        <taxon>Geodermatophilales</taxon>
        <taxon>Geodermatophilaceae</taxon>
        <taxon>Geodermatophilus</taxon>
    </lineage>
</organism>
<evidence type="ECO:0000313" key="6">
    <source>
        <dbReference type="EMBL" id="MEX5717698.1"/>
    </source>
</evidence>
<keyword evidence="4" id="KW-0732">Signal</keyword>
<dbReference type="CDD" id="cd13925">
    <property type="entry name" value="RPF"/>
    <property type="match status" value="1"/>
</dbReference>
<dbReference type="Pfam" id="PF06737">
    <property type="entry name" value="Transglycosylas"/>
    <property type="match status" value="1"/>
</dbReference>
<dbReference type="RefSeq" id="WP_369203803.1">
    <property type="nucleotide sequence ID" value="NZ_JBFNXQ010000009.1"/>
</dbReference>
<feature type="compositionally biased region" description="Low complexity" evidence="3">
    <location>
        <begin position="123"/>
        <end position="152"/>
    </location>
</feature>
<dbReference type="SUPFAM" id="SSF54106">
    <property type="entry name" value="LysM domain"/>
    <property type="match status" value="1"/>
</dbReference>
<dbReference type="InterPro" id="IPR023346">
    <property type="entry name" value="Lysozyme-like_dom_sf"/>
</dbReference>
<comment type="similarity">
    <text evidence="1">Belongs to the transglycosylase family. Rpf subfamily.</text>
</comment>
<dbReference type="PANTHER" id="PTHR34700:SF4">
    <property type="entry name" value="PHAGE-LIKE ELEMENT PBSX PROTEIN XKDP"/>
    <property type="match status" value="1"/>
</dbReference>
<dbReference type="Pfam" id="PF26571">
    <property type="entry name" value="VldE"/>
    <property type="match status" value="1"/>
</dbReference>
<dbReference type="EMBL" id="JBFNXQ010000009">
    <property type="protein sequence ID" value="MEX5717698.1"/>
    <property type="molecule type" value="Genomic_DNA"/>
</dbReference>
<gene>
    <name evidence="6" type="ORF">ABQ292_04865</name>
</gene>
<evidence type="ECO:0000256" key="2">
    <source>
        <dbReference type="ARBA" id="ARBA00022801"/>
    </source>
</evidence>
<dbReference type="InterPro" id="IPR036779">
    <property type="entry name" value="LysM_dom_sf"/>
</dbReference>
<dbReference type="PANTHER" id="PTHR34700">
    <property type="entry name" value="POTASSIUM BINDING PROTEIN KBP"/>
    <property type="match status" value="1"/>
</dbReference>